<dbReference type="InterPro" id="IPR013780">
    <property type="entry name" value="Glyco_hydro_b"/>
</dbReference>
<dbReference type="InterPro" id="IPR006047">
    <property type="entry name" value="GH13_cat_dom"/>
</dbReference>
<feature type="domain" description="Glycosyl hydrolase family 13 catalytic" evidence="1">
    <location>
        <begin position="60"/>
        <end position="386"/>
    </location>
</feature>
<dbReference type="SMART" id="SM00642">
    <property type="entry name" value="Aamy"/>
    <property type="match status" value="1"/>
</dbReference>
<dbReference type="PANTHER" id="PTHR47786">
    <property type="entry name" value="ALPHA-1,4-GLUCAN:MALTOSE-1-PHOSPHATE MALTOSYLTRANSFERASE"/>
    <property type="match status" value="1"/>
</dbReference>
<dbReference type="SUPFAM" id="SSF51011">
    <property type="entry name" value="Glycosyl hydrolase domain"/>
    <property type="match status" value="1"/>
</dbReference>
<dbReference type="SUPFAM" id="SSF51445">
    <property type="entry name" value="(Trans)glycosidases"/>
    <property type="match status" value="1"/>
</dbReference>
<gene>
    <name evidence="2" type="ORF">H4K34_00040</name>
</gene>
<dbReference type="KEGG" id="chyd:H4K34_00040"/>
<protein>
    <submittedName>
        <fullName evidence="2">Alpha-glucosidase C-terminal domain-containing protein</fullName>
    </submittedName>
</protein>
<dbReference type="GO" id="GO:0005975">
    <property type="term" value="P:carbohydrate metabolic process"/>
    <property type="evidence" value="ECO:0007669"/>
    <property type="project" value="InterPro"/>
</dbReference>
<dbReference type="RefSeq" id="WP_210758791.1">
    <property type="nucleotide sequence ID" value="NZ_CP060139.1"/>
</dbReference>
<evidence type="ECO:0000313" key="3">
    <source>
        <dbReference type="Proteomes" id="UP000516305"/>
    </source>
</evidence>
<reference evidence="2 3" key="1">
    <citation type="submission" date="2020-08" db="EMBL/GenBank/DDBJ databases">
        <title>Croceimicrobium hydrocarbonivorans gen. nov., sp. nov., a novel marine bacterium isolated from a bacterial consortium that degrades polyethylene terephthalate.</title>
        <authorList>
            <person name="Liu R."/>
        </authorList>
    </citation>
    <scope>NUCLEOTIDE SEQUENCE [LARGE SCALE GENOMIC DNA]</scope>
    <source>
        <strain evidence="2 3">A20-9</strain>
    </source>
</reference>
<evidence type="ECO:0000313" key="2">
    <source>
        <dbReference type="EMBL" id="QNR24262.1"/>
    </source>
</evidence>
<organism evidence="2 3">
    <name type="scientific">Croceimicrobium hydrocarbonivorans</name>
    <dbReference type="NCBI Taxonomy" id="2761580"/>
    <lineage>
        <taxon>Bacteria</taxon>
        <taxon>Pseudomonadati</taxon>
        <taxon>Bacteroidota</taxon>
        <taxon>Flavobacteriia</taxon>
        <taxon>Flavobacteriales</taxon>
        <taxon>Owenweeksiaceae</taxon>
        <taxon>Croceimicrobium</taxon>
    </lineage>
</organism>
<dbReference type="Gene3D" id="3.20.20.80">
    <property type="entry name" value="Glycosidases"/>
    <property type="match status" value="1"/>
</dbReference>
<proteinExistence type="predicted"/>
<dbReference type="AlphaFoldDB" id="A0A7H0VEW4"/>
<evidence type="ECO:0000259" key="1">
    <source>
        <dbReference type="SMART" id="SM00642"/>
    </source>
</evidence>
<keyword evidence="3" id="KW-1185">Reference proteome</keyword>
<dbReference type="PROSITE" id="PS51257">
    <property type="entry name" value="PROKAR_LIPOPROTEIN"/>
    <property type="match status" value="1"/>
</dbReference>
<dbReference type="CDD" id="cd11313">
    <property type="entry name" value="AmyAc_arch_bac_AmyA"/>
    <property type="match status" value="1"/>
</dbReference>
<dbReference type="Proteomes" id="UP000516305">
    <property type="component" value="Chromosome"/>
</dbReference>
<dbReference type="Pfam" id="PF00128">
    <property type="entry name" value="Alpha-amylase"/>
    <property type="match status" value="1"/>
</dbReference>
<dbReference type="InterPro" id="IPR017853">
    <property type="entry name" value="GH"/>
</dbReference>
<name>A0A7H0VEW4_9FLAO</name>
<dbReference type="InterPro" id="IPR032091">
    <property type="entry name" value="Malt_amylase-like_C"/>
</dbReference>
<sequence>MKVFKYLSLAACLSFIACSKDEDPIKSNVTLPDPEPVDDGFYGQPFNGMPTDVNDLVLYEVNIRAFSADGDLDGVTAQLDSIQKMGVNVLWLMPIYPVGQVNSINSPYCVRDYTGVASEYGSLEDLRELVDAAHQRGMSVILDYVANHTSWDHPWITEHPDWYTQDGNGNIVIPPGTNWQDVADLNFEVDFMQLAQIESLKYWIREANIDGFRCDYANGVPFEFWQRAIDSLEAYHRTKLLMLAEGDRFNHLIAGFDLRFSWAAYAKLKEVFADGHAASELSTLHQNEYNVIVGNQGILRFSTNHDESAWDATPVQLFGSQQSAVAAMVATTYLGGVPLIYSSQEVGRNRTLAFFSNDPIDWSANPEVKKQYQQFMQIYASEAAAKVQTITDYSSQDVLAFTKTKDGEELLVLVNCRNNAVSYNVDAGLSAGNWTDLMNGQSLQLNSTLNLNAGAYFIYKRN</sequence>
<dbReference type="EMBL" id="CP060139">
    <property type="protein sequence ID" value="QNR24262.1"/>
    <property type="molecule type" value="Genomic_DNA"/>
</dbReference>
<dbReference type="Gene3D" id="2.60.40.1180">
    <property type="entry name" value="Golgi alpha-mannosidase II"/>
    <property type="match status" value="1"/>
</dbReference>
<dbReference type="Pfam" id="PF16657">
    <property type="entry name" value="Malt_amylase_C"/>
    <property type="match status" value="1"/>
</dbReference>
<dbReference type="PANTHER" id="PTHR47786:SF2">
    <property type="entry name" value="GLYCOSYL HYDROLASE FAMILY 13 CATALYTIC DOMAIN-CONTAINING PROTEIN"/>
    <property type="match status" value="1"/>
</dbReference>
<accession>A0A7H0VEW4</accession>